<dbReference type="EMBL" id="WNKS01000003">
    <property type="protein sequence ID" value="MTV30402.1"/>
    <property type="molecule type" value="Genomic_DNA"/>
</dbReference>
<sequence length="242" mass="25026">MTEVLDLGPRARARPGIRKASVDARRVRAEDNRLSPLLGVARAPAGEAAESIRSIRASLMAAGFARGGSFALVAARNGQGASVLAGNLALAFAQLELKTLLVDANLRRPGLAHLFGLPTRPGGLAESLTRGQGDAPIVREVAPHLAIAPAGAAPSNPQDLVASKMFVRLAAKWARDFDLVIYDAPAALDSADAAVIAARAGSAVIAARLDEARFDDVRRVSAGLRAHGCAIAGVVGVRWARA</sequence>
<accession>A0A6N8DIR2</accession>
<evidence type="ECO:0000256" key="2">
    <source>
        <dbReference type="ARBA" id="ARBA00022840"/>
    </source>
</evidence>
<dbReference type="PANTHER" id="PTHR32309">
    <property type="entry name" value="TYROSINE-PROTEIN KINASE"/>
    <property type="match status" value="1"/>
</dbReference>
<dbReference type="PANTHER" id="PTHR32309:SF13">
    <property type="entry name" value="FERRIC ENTEROBACTIN TRANSPORT PROTEIN FEPE"/>
    <property type="match status" value="1"/>
</dbReference>
<gene>
    <name evidence="3" type="ORF">GJ654_05285</name>
</gene>
<keyword evidence="2" id="KW-0067">ATP-binding</keyword>
<dbReference type="GO" id="GO:0005886">
    <property type="term" value="C:plasma membrane"/>
    <property type="evidence" value="ECO:0007669"/>
    <property type="project" value="TreeGrafter"/>
</dbReference>
<proteinExistence type="predicted"/>
<dbReference type="InterPro" id="IPR027417">
    <property type="entry name" value="P-loop_NTPase"/>
</dbReference>
<organism evidence="3 4">
    <name type="scientific">Rhodoblastus acidophilus</name>
    <name type="common">Rhodopseudomonas acidophila</name>
    <dbReference type="NCBI Taxonomy" id="1074"/>
    <lineage>
        <taxon>Bacteria</taxon>
        <taxon>Pseudomonadati</taxon>
        <taxon>Pseudomonadota</taxon>
        <taxon>Alphaproteobacteria</taxon>
        <taxon>Hyphomicrobiales</taxon>
        <taxon>Rhodoblastaceae</taxon>
        <taxon>Rhodoblastus</taxon>
    </lineage>
</organism>
<dbReference type="CDD" id="cd05387">
    <property type="entry name" value="BY-kinase"/>
    <property type="match status" value="1"/>
</dbReference>
<comment type="caution">
    <text evidence="3">The sequence shown here is derived from an EMBL/GenBank/DDBJ whole genome shotgun (WGS) entry which is preliminary data.</text>
</comment>
<reference evidence="3 4" key="1">
    <citation type="submission" date="2019-11" db="EMBL/GenBank/DDBJ databases">
        <title>Whole-genome sequence of a Rhodoblastus acidophilus DSM 142.</title>
        <authorList>
            <person name="Kyndt J.A."/>
            <person name="Meyer T.E."/>
        </authorList>
    </citation>
    <scope>NUCLEOTIDE SEQUENCE [LARGE SCALE GENOMIC DNA]</scope>
    <source>
        <strain evidence="3 4">DSM 142</strain>
    </source>
</reference>
<dbReference type="AlphaFoldDB" id="A0A6N8DIR2"/>
<dbReference type="RefSeq" id="WP_155445062.1">
    <property type="nucleotide sequence ID" value="NZ_JAOQNR010000003.1"/>
</dbReference>
<dbReference type="Proteomes" id="UP000439113">
    <property type="component" value="Unassembled WGS sequence"/>
</dbReference>
<dbReference type="OrthoDB" id="230260at2"/>
<evidence type="ECO:0000313" key="4">
    <source>
        <dbReference type="Proteomes" id="UP000439113"/>
    </source>
</evidence>
<evidence type="ECO:0000256" key="1">
    <source>
        <dbReference type="ARBA" id="ARBA00022741"/>
    </source>
</evidence>
<dbReference type="Pfam" id="PF06564">
    <property type="entry name" value="CBP_BcsQ"/>
    <property type="match status" value="1"/>
</dbReference>
<name>A0A6N8DIR2_RHOAC</name>
<dbReference type="InterPro" id="IPR050445">
    <property type="entry name" value="Bact_polysacc_biosynth/exp"/>
</dbReference>
<evidence type="ECO:0000313" key="3">
    <source>
        <dbReference type="EMBL" id="MTV30402.1"/>
    </source>
</evidence>
<dbReference type="SUPFAM" id="SSF52540">
    <property type="entry name" value="P-loop containing nucleoside triphosphate hydrolases"/>
    <property type="match status" value="1"/>
</dbReference>
<protein>
    <submittedName>
        <fullName evidence="3">Uncharacterized protein</fullName>
    </submittedName>
</protein>
<dbReference type="GO" id="GO:0004713">
    <property type="term" value="F:protein tyrosine kinase activity"/>
    <property type="evidence" value="ECO:0007669"/>
    <property type="project" value="TreeGrafter"/>
</dbReference>
<dbReference type="InterPro" id="IPR017746">
    <property type="entry name" value="Cellulose_synthase_operon_BcsQ"/>
</dbReference>
<dbReference type="Gene3D" id="3.40.50.300">
    <property type="entry name" value="P-loop containing nucleotide triphosphate hydrolases"/>
    <property type="match status" value="1"/>
</dbReference>
<dbReference type="InterPro" id="IPR005702">
    <property type="entry name" value="Wzc-like_C"/>
</dbReference>
<keyword evidence="1" id="KW-0547">Nucleotide-binding</keyword>